<comment type="caution">
    <text evidence="1">The sequence shown here is derived from an EMBL/GenBank/DDBJ whole genome shotgun (WGS) entry which is preliminary data.</text>
</comment>
<protein>
    <recommendedName>
        <fullName evidence="3">Tetratricopeptide repeat protein</fullName>
    </recommendedName>
</protein>
<evidence type="ECO:0008006" key="3">
    <source>
        <dbReference type="Google" id="ProtNLM"/>
    </source>
</evidence>
<evidence type="ECO:0000313" key="1">
    <source>
        <dbReference type="EMBL" id="MFC4874194.1"/>
    </source>
</evidence>
<accession>A0ABV9T707</accession>
<dbReference type="EMBL" id="JBHSJJ010000016">
    <property type="protein sequence ID" value="MFC4874194.1"/>
    <property type="molecule type" value="Genomic_DNA"/>
</dbReference>
<dbReference type="RefSeq" id="WP_377067804.1">
    <property type="nucleotide sequence ID" value="NZ_JBHSJJ010000016.1"/>
</dbReference>
<sequence length="163" mass="18515">MSKLKSISPDGIPRALEKAERYRLLNEPAEAESICRDILAIQDDHQDALVVFILSLCDQFGTGLGDNEAREAINKLTDKYKQAYYTGIVKEKLAKAIINRGGFGSNFDAYDWIQEAMEAFENAASCRPSGNDEAILRYNACVRTIDRYKLSRRQRESREPFLE</sequence>
<keyword evidence="2" id="KW-1185">Reference proteome</keyword>
<evidence type="ECO:0000313" key="2">
    <source>
        <dbReference type="Proteomes" id="UP001595818"/>
    </source>
</evidence>
<name>A0ABV9T707_9BACT</name>
<gene>
    <name evidence="1" type="ORF">ACFPFU_20990</name>
</gene>
<proteinExistence type="predicted"/>
<reference evidence="2" key="1">
    <citation type="journal article" date="2019" name="Int. J. Syst. Evol. Microbiol.">
        <title>The Global Catalogue of Microorganisms (GCM) 10K type strain sequencing project: providing services to taxonomists for standard genome sequencing and annotation.</title>
        <authorList>
            <consortium name="The Broad Institute Genomics Platform"/>
            <consortium name="The Broad Institute Genome Sequencing Center for Infectious Disease"/>
            <person name="Wu L."/>
            <person name="Ma J."/>
        </authorList>
    </citation>
    <scope>NUCLEOTIDE SEQUENCE [LARGE SCALE GENOMIC DNA]</scope>
    <source>
        <strain evidence="2">CGMCC 4.7466</strain>
    </source>
</reference>
<organism evidence="1 2">
    <name type="scientific">Negadavirga shengliensis</name>
    <dbReference type="NCBI Taxonomy" id="1389218"/>
    <lineage>
        <taxon>Bacteria</taxon>
        <taxon>Pseudomonadati</taxon>
        <taxon>Bacteroidota</taxon>
        <taxon>Cytophagia</taxon>
        <taxon>Cytophagales</taxon>
        <taxon>Cyclobacteriaceae</taxon>
        <taxon>Negadavirga</taxon>
    </lineage>
</organism>
<dbReference type="Proteomes" id="UP001595818">
    <property type="component" value="Unassembled WGS sequence"/>
</dbReference>